<feature type="transmembrane region" description="Helical" evidence="1">
    <location>
        <begin position="89"/>
        <end position="113"/>
    </location>
</feature>
<feature type="transmembrane region" description="Helical" evidence="1">
    <location>
        <begin position="119"/>
        <end position="143"/>
    </location>
</feature>
<evidence type="ECO:0000256" key="1">
    <source>
        <dbReference type="SAM" id="Phobius"/>
    </source>
</evidence>
<proteinExistence type="predicted"/>
<sequence>MSLVRNSLPAIVAFVIVLAFGLFGAALVTRVGYLAVPSAIGGPYALPGLRVVPLGETTWLLTLADTVLALALVGAVASARGGFWRTWGAFLVAAIVVNLLRAALLAMVAQAGLGAYLGYLGGGLLTGLIWGIVLGWIPGLAALPRRRGTRDRSPAGIKSMG</sequence>
<organism evidence="2 3">
    <name type="scientific">Nonomuraea spiralis</name>
    <dbReference type="NCBI Taxonomy" id="46182"/>
    <lineage>
        <taxon>Bacteria</taxon>
        <taxon>Bacillati</taxon>
        <taxon>Actinomycetota</taxon>
        <taxon>Actinomycetes</taxon>
        <taxon>Streptosporangiales</taxon>
        <taxon>Streptosporangiaceae</taxon>
        <taxon>Nonomuraea</taxon>
    </lineage>
</organism>
<reference evidence="2 3" key="1">
    <citation type="submission" date="2024-09" db="EMBL/GenBank/DDBJ databases">
        <authorList>
            <person name="Sun Q."/>
            <person name="Mori K."/>
        </authorList>
    </citation>
    <scope>NUCLEOTIDE SEQUENCE [LARGE SCALE GENOMIC DNA]</scope>
    <source>
        <strain evidence="2 3">CCM 3426</strain>
    </source>
</reference>
<evidence type="ECO:0000313" key="2">
    <source>
        <dbReference type="EMBL" id="MFB9204083.1"/>
    </source>
</evidence>
<keyword evidence="1" id="KW-0472">Membrane</keyword>
<gene>
    <name evidence="2" type="ORF">ACFFV7_23020</name>
</gene>
<evidence type="ECO:0008006" key="4">
    <source>
        <dbReference type="Google" id="ProtNLM"/>
    </source>
</evidence>
<protein>
    <recommendedName>
        <fullName evidence="4">DUF4345 domain-containing protein</fullName>
    </recommendedName>
</protein>
<accession>A0ABV5IHR1</accession>
<keyword evidence="1" id="KW-0812">Transmembrane</keyword>
<dbReference type="Proteomes" id="UP001589647">
    <property type="component" value="Unassembled WGS sequence"/>
</dbReference>
<keyword evidence="1" id="KW-1133">Transmembrane helix</keyword>
<feature type="transmembrane region" description="Helical" evidence="1">
    <location>
        <begin position="57"/>
        <end position="77"/>
    </location>
</feature>
<dbReference type="RefSeq" id="WP_125631585.1">
    <property type="nucleotide sequence ID" value="NZ_BMRC01000008.1"/>
</dbReference>
<comment type="caution">
    <text evidence="2">The sequence shown here is derived from an EMBL/GenBank/DDBJ whole genome shotgun (WGS) entry which is preliminary data.</text>
</comment>
<keyword evidence="3" id="KW-1185">Reference proteome</keyword>
<dbReference type="EMBL" id="JBHMEI010000016">
    <property type="protein sequence ID" value="MFB9204083.1"/>
    <property type="molecule type" value="Genomic_DNA"/>
</dbReference>
<name>A0ABV5IHR1_9ACTN</name>
<evidence type="ECO:0000313" key="3">
    <source>
        <dbReference type="Proteomes" id="UP001589647"/>
    </source>
</evidence>